<accession>A0ABW5NEW1</accession>
<reference evidence="3" key="1">
    <citation type="journal article" date="2019" name="Int. J. Syst. Evol. Microbiol.">
        <title>The Global Catalogue of Microorganisms (GCM) 10K type strain sequencing project: providing services to taxonomists for standard genome sequencing and annotation.</title>
        <authorList>
            <consortium name="The Broad Institute Genomics Platform"/>
            <consortium name="The Broad Institute Genome Sequencing Center for Infectious Disease"/>
            <person name="Wu L."/>
            <person name="Ma J."/>
        </authorList>
    </citation>
    <scope>NUCLEOTIDE SEQUENCE [LARGE SCALE GENOMIC DNA]</scope>
    <source>
        <strain evidence="3">KCTC 42423</strain>
    </source>
</reference>
<feature type="compositionally biased region" description="Acidic residues" evidence="1">
    <location>
        <begin position="8"/>
        <end position="21"/>
    </location>
</feature>
<protein>
    <submittedName>
        <fullName evidence="2">Gliding motility-associated C-terminal domain-containing protein</fullName>
    </submittedName>
</protein>
<evidence type="ECO:0000313" key="3">
    <source>
        <dbReference type="Proteomes" id="UP001597459"/>
    </source>
</evidence>
<feature type="region of interest" description="Disordered" evidence="1">
    <location>
        <begin position="1"/>
        <end position="90"/>
    </location>
</feature>
<feature type="compositionally biased region" description="Acidic residues" evidence="1">
    <location>
        <begin position="77"/>
        <end position="90"/>
    </location>
</feature>
<evidence type="ECO:0000256" key="1">
    <source>
        <dbReference type="SAM" id="MobiDB-lite"/>
    </source>
</evidence>
<evidence type="ECO:0000313" key="2">
    <source>
        <dbReference type="EMBL" id="MFD2593356.1"/>
    </source>
</evidence>
<proteinExistence type="predicted"/>
<sequence length="111" mass="11131">DPTSMVDVDGDGFADSVDTDDNTVAGTGDGGTMLPLPNTDGTGGLDYQDIDSDGDGIVDNIEGQPTVGYVAPSGTDTDGDGIDDSYDPDDGGTALVAIDTDMDGSADYIDT</sequence>
<dbReference type="Gene3D" id="4.10.1080.10">
    <property type="entry name" value="TSP type-3 repeat"/>
    <property type="match status" value="1"/>
</dbReference>
<organism evidence="2 3">
    <name type="scientific">Aquimarina hainanensis</name>
    <dbReference type="NCBI Taxonomy" id="1578017"/>
    <lineage>
        <taxon>Bacteria</taxon>
        <taxon>Pseudomonadati</taxon>
        <taxon>Bacteroidota</taxon>
        <taxon>Flavobacteriia</taxon>
        <taxon>Flavobacteriales</taxon>
        <taxon>Flavobacteriaceae</taxon>
        <taxon>Aquimarina</taxon>
    </lineage>
</organism>
<gene>
    <name evidence="2" type="ORF">ACFSTE_21145</name>
</gene>
<dbReference type="Proteomes" id="UP001597459">
    <property type="component" value="Unassembled WGS sequence"/>
</dbReference>
<keyword evidence="3" id="KW-1185">Reference proteome</keyword>
<comment type="caution">
    <text evidence="2">The sequence shown here is derived from an EMBL/GenBank/DDBJ whole genome shotgun (WGS) entry which is preliminary data.</text>
</comment>
<dbReference type="InterPro" id="IPR028974">
    <property type="entry name" value="TSP_type-3_rpt"/>
</dbReference>
<dbReference type="SUPFAM" id="SSF103647">
    <property type="entry name" value="TSP type-3 repeat"/>
    <property type="match status" value="1"/>
</dbReference>
<feature type="non-terminal residue" evidence="2">
    <location>
        <position position="111"/>
    </location>
</feature>
<name>A0ABW5NEW1_9FLAO</name>
<dbReference type="EMBL" id="JBHULX010000047">
    <property type="protein sequence ID" value="MFD2593356.1"/>
    <property type="molecule type" value="Genomic_DNA"/>
</dbReference>
<feature type="non-terminal residue" evidence="2">
    <location>
        <position position="1"/>
    </location>
</feature>